<keyword evidence="4 5" id="KW-0804">Transcription</keyword>
<evidence type="ECO:0000256" key="1">
    <source>
        <dbReference type="ARBA" id="ARBA00005565"/>
    </source>
</evidence>
<feature type="short sequence motif" description="PRPP-binding" evidence="5">
    <location>
        <begin position="92"/>
        <end position="104"/>
    </location>
</feature>
<dbReference type="EC" id="2.4.2.9" evidence="5"/>
<evidence type="ECO:0000256" key="3">
    <source>
        <dbReference type="ARBA" id="ARBA00023015"/>
    </source>
</evidence>
<dbReference type="KEGG" id="piv:NCTC13079_00722"/>
<proteinExistence type="inferred from homology"/>
<dbReference type="CDD" id="cd06223">
    <property type="entry name" value="PRTases_typeI"/>
    <property type="match status" value="1"/>
</dbReference>
<dbReference type="GO" id="GO:0006353">
    <property type="term" value="P:DNA-templated transcription termination"/>
    <property type="evidence" value="ECO:0007669"/>
    <property type="project" value="UniProtKB-UniRule"/>
</dbReference>
<dbReference type="NCBIfam" id="NF003548">
    <property type="entry name" value="PRK05205.1-4"/>
    <property type="match status" value="1"/>
</dbReference>
<dbReference type="InterPro" id="IPR023050">
    <property type="entry name" value="PyrR"/>
</dbReference>
<dbReference type="OrthoDB" id="9802227at2"/>
<keyword evidence="8" id="KW-1185">Reference proteome</keyword>
<dbReference type="InterPro" id="IPR000836">
    <property type="entry name" value="PRTase_dom"/>
</dbReference>
<dbReference type="EMBL" id="LR134523">
    <property type="protein sequence ID" value="VEJ35503.1"/>
    <property type="molecule type" value="Genomic_DNA"/>
</dbReference>
<comment type="function">
    <text evidence="5">Also displays a weak uracil phosphoribosyltransferase activity which is not physiologically significant.</text>
</comment>
<dbReference type="NCBIfam" id="NF003549">
    <property type="entry name" value="PRK05205.1-5"/>
    <property type="match status" value="1"/>
</dbReference>
<dbReference type="Pfam" id="PF00156">
    <property type="entry name" value="Pribosyltran"/>
    <property type="match status" value="1"/>
</dbReference>
<accession>A0A448V143</accession>
<dbReference type="AlphaFoldDB" id="A0A448V143"/>
<comment type="function">
    <text evidence="5">Regulates transcriptional attenuation of the pyrimidine nucleotide (pyr) operon by binding in a uridine-dependent manner to specific sites on pyr mRNA. This disrupts an antiterminator hairpin in the RNA and favors formation of a downstream transcription terminator, leading to a reduced expression of downstream genes.</text>
</comment>
<comment type="catalytic activity">
    <reaction evidence="5">
        <text>UMP + diphosphate = 5-phospho-alpha-D-ribose 1-diphosphate + uracil</text>
        <dbReference type="Rhea" id="RHEA:13017"/>
        <dbReference type="ChEBI" id="CHEBI:17568"/>
        <dbReference type="ChEBI" id="CHEBI:33019"/>
        <dbReference type="ChEBI" id="CHEBI:57865"/>
        <dbReference type="ChEBI" id="CHEBI:58017"/>
        <dbReference type="EC" id="2.4.2.9"/>
    </reaction>
</comment>
<sequence>MHRILDEIAIRRAIARIANEIIERNKGIEDIVLMGIVTRGVYLAERLQKAIREIEGKDVPVYALNASFFRDDRRDAEFLPMEFMGKIDGKRVVLVDDVLFTGRTVRAAMDALMVKDRPRSVQLVGLIDRGHRELPIRGDFIGKNVPTSQSEKIIVHLKEQDGEDSVYVADKEKDSEH</sequence>
<dbReference type="FunFam" id="3.40.50.2020:FF:000020">
    <property type="entry name" value="Bifunctional protein PyrR"/>
    <property type="match status" value="1"/>
</dbReference>
<keyword evidence="2 5" id="KW-0806">Transcription termination</keyword>
<dbReference type="InterPro" id="IPR050137">
    <property type="entry name" value="PyrR_bifunctional"/>
</dbReference>
<protein>
    <recommendedName>
        <fullName evidence="5">Bifunctional protein PyrR</fullName>
    </recommendedName>
    <domain>
        <recommendedName>
            <fullName evidence="5">Pyrimidine operon regulatory protein</fullName>
        </recommendedName>
    </domain>
    <domain>
        <recommendedName>
            <fullName evidence="5">Uracil phosphoribosyltransferase</fullName>
            <shortName evidence="5">UPRTase</shortName>
            <ecNumber evidence="5">2.4.2.9</ecNumber>
        </recommendedName>
    </domain>
</protein>
<reference evidence="7 8" key="1">
    <citation type="submission" date="2018-12" db="EMBL/GenBank/DDBJ databases">
        <authorList>
            <consortium name="Pathogen Informatics"/>
        </authorList>
    </citation>
    <scope>NUCLEOTIDE SEQUENCE [LARGE SCALE GENOMIC DNA]</scope>
    <source>
        <strain evidence="7 8">NCTC13079</strain>
    </source>
</reference>
<dbReference type="InterPro" id="IPR029057">
    <property type="entry name" value="PRTase-like"/>
</dbReference>
<dbReference type="PANTHER" id="PTHR11608:SF0">
    <property type="entry name" value="BIFUNCTIONAL PROTEIN PYRR"/>
    <property type="match status" value="1"/>
</dbReference>
<keyword evidence="5" id="KW-0808">Transferase</keyword>
<name>A0A448V143_9FIRM</name>
<keyword evidence="5" id="KW-0694">RNA-binding</keyword>
<organism evidence="7 8">
    <name type="scientific">Aedoeadaptatus ivorii</name>
    <dbReference type="NCBI Taxonomy" id="54006"/>
    <lineage>
        <taxon>Bacteria</taxon>
        <taxon>Bacillati</taxon>
        <taxon>Bacillota</taxon>
        <taxon>Tissierellia</taxon>
        <taxon>Tissierellales</taxon>
        <taxon>Peptoniphilaceae</taxon>
        <taxon>Aedoeadaptatus</taxon>
    </lineage>
</organism>
<dbReference type="Proteomes" id="UP000269544">
    <property type="component" value="Chromosome"/>
</dbReference>
<dbReference type="SUPFAM" id="SSF53271">
    <property type="entry name" value="PRTase-like"/>
    <property type="match status" value="1"/>
</dbReference>
<evidence type="ECO:0000256" key="2">
    <source>
        <dbReference type="ARBA" id="ARBA00022472"/>
    </source>
</evidence>
<keyword evidence="3 5" id="KW-0805">Transcription regulation</keyword>
<dbReference type="HAMAP" id="MF_01219">
    <property type="entry name" value="PyrR"/>
    <property type="match status" value="1"/>
</dbReference>
<evidence type="ECO:0000259" key="6">
    <source>
        <dbReference type="Pfam" id="PF00156"/>
    </source>
</evidence>
<feature type="domain" description="Phosphoribosyltransferase" evidence="6">
    <location>
        <begin position="4"/>
        <end position="141"/>
    </location>
</feature>
<comment type="subunit">
    <text evidence="5">Homodimer and homohexamer; in equilibrium.</text>
</comment>
<dbReference type="GO" id="GO:0004845">
    <property type="term" value="F:uracil phosphoribosyltransferase activity"/>
    <property type="evidence" value="ECO:0007669"/>
    <property type="project" value="UniProtKB-UniRule"/>
</dbReference>
<evidence type="ECO:0000256" key="4">
    <source>
        <dbReference type="ARBA" id="ARBA00023163"/>
    </source>
</evidence>
<evidence type="ECO:0000313" key="8">
    <source>
        <dbReference type="Proteomes" id="UP000269544"/>
    </source>
</evidence>
<keyword evidence="5" id="KW-0328">Glycosyltransferase</keyword>
<dbReference type="GO" id="GO:0003723">
    <property type="term" value="F:RNA binding"/>
    <property type="evidence" value="ECO:0007669"/>
    <property type="project" value="UniProtKB-UniRule"/>
</dbReference>
<evidence type="ECO:0000256" key="5">
    <source>
        <dbReference type="HAMAP-Rule" id="MF_01219"/>
    </source>
</evidence>
<dbReference type="Gene3D" id="3.40.50.2020">
    <property type="match status" value="1"/>
</dbReference>
<comment type="similarity">
    <text evidence="1 5">Belongs to the purine/pyrimidine phosphoribosyltransferase family. PyrR subfamily.</text>
</comment>
<gene>
    <name evidence="5 7" type="primary">pyrR</name>
    <name evidence="7" type="ORF">NCTC13079_00722</name>
</gene>
<evidence type="ECO:0000313" key="7">
    <source>
        <dbReference type="EMBL" id="VEJ35503.1"/>
    </source>
</evidence>
<dbReference type="RefSeq" id="WP_126465297.1">
    <property type="nucleotide sequence ID" value="NZ_LR134523.1"/>
</dbReference>
<dbReference type="PANTHER" id="PTHR11608">
    <property type="entry name" value="BIFUNCTIONAL PROTEIN PYRR"/>
    <property type="match status" value="1"/>
</dbReference>